<evidence type="ECO:0000256" key="7">
    <source>
        <dbReference type="SAM" id="Coils"/>
    </source>
</evidence>
<keyword evidence="7" id="KW-0175">Coiled coil</keyword>
<evidence type="ECO:0000256" key="8">
    <source>
        <dbReference type="SAM" id="Phobius"/>
    </source>
</evidence>
<evidence type="ECO:0008006" key="13">
    <source>
        <dbReference type="Google" id="ProtNLM"/>
    </source>
</evidence>
<dbReference type="PROSITE" id="PS50885">
    <property type="entry name" value="HAMP"/>
    <property type="match status" value="1"/>
</dbReference>
<dbReference type="PROSITE" id="PS50111">
    <property type="entry name" value="CHEMOTAXIS_TRANSDUC_2"/>
    <property type="match status" value="1"/>
</dbReference>
<dbReference type="AlphaFoldDB" id="A0A161PJU4"/>
<comment type="similarity">
    <text evidence="5">Belongs to the methyl-accepting chemotaxis (MCP) protein family.</text>
</comment>
<evidence type="ECO:0000259" key="10">
    <source>
        <dbReference type="PROSITE" id="PS50885"/>
    </source>
</evidence>
<dbReference type="PANTHER" id="PTHR32089">
    <property type="entry name" value="METHYL-ACCEPTING CHEMOTAXIS PROTEIN MCPB"/>
    <property type="match status" value="1"/>
</dbReference>
<organism evidence="11 12">
    <name type="scientific">Alkalihalobacillus trypoxylicola</name>
    <dbReference type="NCBI Taxonomy" id="519424"/>
    <lineage>
        <taxon>Bacteria</taxon>
        <taxon>Bacillati</taxon>
        <taxon>Bacillota</taxon>
        <taxon>Bacilli</taxon>
        <taxon>Bacillales</taxon>
        <taxon>Bacillaceae</taxon>
        <taxon>Alkalihalobacillus</taxon>
    </lineage>
</organism>
<evidence type="ECO:0000256" key="6">
    <source>
        <dbReference type="PROSITE-ProRule" id="PRU00284"/>
    </source>
</evidence>
<dbReference type="InterPro" id="IPR029151">
    <property type="entry name" value="Sensor-like_sf"/>
</dbReference>
<dbReference type="SMART" id="SM00283">
    <property type="entry name" value="MA"/>
    <property type="match status" value="1"/>
</dbReference>
<evidence type="ECO:0000256" key="4">
    <source>
        <dbReference type="ARBA" id="ARBA00023224"/>
    </source>
</evidence>
<dbReference type="CDD" id="cd06225">
    <property type="entry name" value="HAMP"/>
    <property type="match status" value="1"/>
</dbReference>
<dbReference type="OrthoDB" id="243053at2"/>
<sequence length="680" mass="75726">MIKNKQTRKRKTSIKVKLVYLPLFIIFLAIIAISAVSSFFVRDSLLTQMRENGISLAQQVSDRSEDNRISLVKINEMLEDKITVAGNVLISNEDQLSNEFLSQVMEDTGVTEIYWYSPDGEVIYSTVDSYLGWVPPSDHPVDQFRLSGSIDLMEEIREDTVSGVYYKFGYLRHSDGHFAQIGIDANEVELLTQSFSYQELVRQLGEEHNIVYASVLNTDAEIIAHNNEELVGLVNEDKLIEEAVKQEEMKTAEHFNEDEQINVYSVTLPMYEDHQYVASLNLGLSMEEVNASIIKNIVVIAIVGVITFIILSIVLWVISNGTAKFIHRFKEILGVMSSGDLTYEIPEKILYKNDEFGEMAVALDKMKLNTKEMIKNISITSEQVAASSEELTATSQDTHQLANEVAKAIEEIATGATNQASDVEEGVRHISELGVLIENNHRHLHEANVSAQKVSHEKDEGFLILQKLVEKTNEINNATKVIHDTIKNTGESVEKIAVASQMIKGITEQTNLLALNAAIEAARAGEHGRGFAIVADEVKKLAESSSEFAEEISNVVHDLTNKTNQTVHTMEEVSQIVEQQTVSVTHTNNKFEGIATAIEQMSEVMIKISQSGNDMEAKKKQLIEMVENLSAISEENAAATEESSASVEEQTVSIDEISKASEELAKLAQNMQDNVSKFKY</sequence>
<dbReference type="SUPFAM" id="SSF58104">
    <property type="entry name" value="Methyl-accepting chemotaxis protein (MCP) signaling domain"/>
    <property type="match status" value="1"/>
</dbReference>
<dbReference type="Pfam" id="PF00015">
    <property type="entry name" value="MCPsignal"/>
    <property type="match status" value="1"/>
</dbReference>
<gene>
    <name evidence="11" type="ORF">AZF04_08740</name>
</gene>
<evidence type="ECO:0000313" key="11">
    <source>
        <dbReference type="EMBL" id="KYG29591.1"/>
    </source>
</evidence>
<comment type="caution">
    <text evidence="11">The sequence shown here is derived from an EMBL/GenBank/DDBJ whole genome shotgun (WGS) entry which is preliminary data.</text>
</comment>
<protein>
    <recommendedName>
        <fullName evidence="13">Chemotaxis protein</fullName>
    </recommendedName>
</protein>
<evidence type="ECO:0000256" key="3">
    <source>
        <dbReference type="ARBA" id="ARBA00023136"/>
    </source>
</evidence>
<dbReference type="GO" id="GO:0005886">
    <property type="term" value="C:plasma membrane"/>
    <property type="evidence" value="ECO:0007669"/>
    <property type="project" value="UniProtKB-SubCell"/>
</dbReference>
<evidence type="ECO:0000259" key="9">
    <source>
        <dbReference type="PROSITE" id="PS50111"/>
    </source>
</evidence>
<evidence type="ECO:0000313" key="12">
    <source>
        <dbReference type="Proteomes" id="UP000075806"/>
    </source>
</evidence>
<reference evidence="11" key="1">
    <citation type="submission" date="2016-02" db="EMBL/GenBank/DDBJ databases">
        <title>Genome sequence of Bacillus trypoxylicola KCTC 13244(T).</title>
        <authorList>
            <person name="Jeong H."/>
            <person name="Park S.-H."/>
            <person name="Choi S.-K."/>
        </authorList>
    </citation>
    <scope>NUCLEOTIDE SEQUENCE [LARGE SCALE GENOMIC DNA]</scope>
    <source>
        <strain evidence="11">KCTC 13244</strain>
    </source>
</reference>
<evidence type="ECO:0000256" key="2">
    <source>
        <dbReference type="ARBA" id="ARBA00022475"/>
    </source>
</evidence>
<accession>A0A161PJU4</accession>
<dbReference type="InterPro" id="IPR003660">
    <property type="entry name" value="HAMP_dom"/>
</dbReference>
<dbReference type="EMBL" id="LTAO01000023">
    <property type="protein sequence ID" value="KYG29591.1"/>
    <property type="molecule type" value="Genomic_DNA"/>
</dbReference>
<dbReference type="PANTHER" id="PTHR32089:SF112">
    <property type="entry name" value="LYSOZYME-LIKE PROTEIN-RELATED"/>
    <property type="match status" value="1"/>
</dbReference>
<keyword evidence="3 8" id="KW-0472">Membrane</keyword>
<evidence type="ECO:0000256" key="1">
    <source>
        <dbReference type="ARBA" id="ARBA00004236"/>
    </source>
</evidence>
<evidence type="ECO:0000256" key="5">
    <source>
        <dbReference type="ARBA" id="ARBA00029447"/>
    </source>
</evidence>
<feature type="domain" description="Methyl-accepting transducer" evidence="9">
    <location>
        <begin position="394"/>
        <end position="651"/>
    </location>
</feature>
<dbReference type="Gene3D" id="1.10.287.950">
    <property type="entry name" value="Methyl-accepting chemotaxis protein"/>
    <property type="match status" value="1"/>
</dbReference>
<dbReference type="InterPro" id="IPR004089">
    <property type="entry name" value="MCPsignal_dom"/>
</dbReference>
<proteinExistence type="inferred from homology"/>
<keyword evidence="12" id="KW-1185">Reference proteome</keyword>
<keyword evidence="8" id="KW-1133">Transmembrane helix</keyword>
<feature type="coiled-coil region" evidence="7">
    <location>
        <begin position="615"/>
        <end position="674"/>
    </location>
</feature>
<dbReference type="SUPFAM" id="SSF103190">
    <property type="entry name" value="Sensory domain-like"/>
    <property type="match status" value="1"/>
</dbReference>
<feature type="transmembrane region" description="Helical" evidence="8">
    <location>
        <begin position="20"/>
        <end position="41"/>
    </location>
</feature>
<dbReference type="STRING" id="519424.AZF04_08740"/>
<name>A0A161PJU4_9BACI</name>
<feature type="transmembrane region" description="Helical" evidence="8">
    <location>
        <begin position="297"/>
        <end position="318"/>
    </location>
</feature>
<keyword evidence="8" id="KW-0812">Transmembrane</keyword>
<dbReference type="RefSeq" id="WP_061949387.1">
    <property type="nucleotide sequence ID" value="NZ_LTAO01000023.1"/>
</dbReference>
<dbReference type="GO" id="GO:0007165">
    <property type="term" value="P:signal transduction"/>
    <property type="evidence" value="ECO:0007669"/>
    <property type="project" value="UniProtKB-KW"/>
</dbReference>
<keyword evidence="2" id="KW-1003">Cell membrane</keyword>
<comment type="subcellular location">
    <subcellularLocation>
        <location evidence="1">Cell membrane</location>
    </subcellularLocation>
</comment>
<dbReference type="Proteomes" id="UP000075806">
    <property type="component" value="Unassembled WGS sequence"/>
</dbReference>
<keyword evidence="4 6" id="KW-0807">Transducer</keyword>
<feature type="domain" description="HAMP" evidence="10">
    <location>
        <begin position="326"/>
        <end position="375"/>
    </location>
</feature>